<accession>A0A9D4XQR9</accession>
<name>A0A9D4XQR9_PEA</name>
<dbReference type="AlphaFoldDB" id="A0A9D4XQR9"/>
<organism evidence="1 2">
    <name type="scientific">Pisum sativum</name>
    <name type="common">Garden pea</name>
    <name type="synonym">Lathyrus oleraceus</name>
    <dbReference type="NCBI Taxonomy" id="3888"/>
    <lineage>
        <taxon>Eukaryota</taxon>
        <taxon>Viridiplantae</taxon>
        <taxon>Streptophyta</taxon>
        <taxon>Embryophyta</taxon>
        <taxon>Tracheophyta</taxon>
        <taxon>Spermatophyta</taxon>
        <taxon>Magnoliopsida</taxon>
        <taxon>eudicotyledons</taxon>
        <taxon>Gunneridae</taxon>
        <taxon>Pentapetalae</taxon>
        <taxon>rosids</taxon>
        <taxon>fabids</taxon>
        <taxon>Fabales</taxon>
        <taxon>Fabaceae</taxon>
        <taxon>Papilionoideae</taxon>
        <taxon>50 kb inversion clade</taxon>
        <taxon>NPAAA clade</taxon>
        <taxon>Hologalegina</taxon>
        <taxon>IRL clade</taxon>
        <taxon>Fabeae</taxon>
        <taxon>Lathyrus</taxon>
    </lineage>
</organism>
<reference evidence="1 2" key="1">
    <citation type="journal article" date="2022" name="Nat. Genet.">
        <title>Improved pea reference genome and pan-genome highlight genomic features and evolutionary characteristics.</title>
        <authorList>
            <person name="Yang T."/>
            <person name="Liu R."/>
            <person name="Luo Y."/>
            <person name="Hu S."/>
            <person name="Wang D."/>
            <person name="Wang C."/>
            <person name="Pandey M.K."/>
            <person name="Ge S."/>
            <person name="Xu Q."/>
            <person name="Li N."/>
            <person name="Li G."/>
            <person name="Huang Y."/>
            <person name="Saxena R.K."/>
            <person name="Ji Y."/>
            <person name="Li M."/>
            <person name="Yan X."/>
            <person name="He Y."/>
            <person name="Liu Y."/>
            <person name="Wang X."/>
            <person name="Xiang C."/>
            <person name="Varshney R.K."/>
            <person name="Ding H."/>
            <person name="Gao S."/>
            <person name="Zong X."/>
        </authorList>
    </citation>
    <scope>NUCLEOTIDE SEQUENCE [LARGE SCALE GENOMIC DNA]</scope>
    <source>
        <strain evidence="1 2">cv. Zhongwan 6</strain>
    </source>
</reference>
<keyword evidence="2" id="KW-1185">Reference proteome</keyword>
<gene>
    <name evidence="1" type="ORF">KIW84_031494</name>
</gene>
<dbReference type="Gramene" id="Psat03G0149400-T4">
    <property type="protein sequence ID" value="KAI5425696.1"/>
    <property type="gene ID" value="KIW84_031494"/>
</dbReference>
<evidence type="ECO:0000313" key="1">
    <source>
        <dbReference type="EMBL" id="KAI5425696.1"/>
    </source>
</evidence>
<evidence type="ECO:0000313" key="2">
    <source>
        <dbReference type="Proteomes" id="UP001058974"/>
    </source>
</evidence>
<dbReference type="Proteomes" id="UP001058974">
    <property type="component" value="Chromosome 3"/>
</dbReference>
<feature type="non-terminal residue" evidence="1">
    <location>
        <position position="1"/>
    </location>
</feature>
<feature type="non-terminal residue" evidence="1">
    <location>
        <position position="127"/>
    </location>
</feature>
<dbReference type="Pfam" id="PF25557">
    <property type="entry name" value="GAUT_1"/>
    <property type="match status" value="1"/>
</dbReference>
<protein>
    <submittedName>
        <fullName evidence="1">WD-40 repeat-containing protein msi4, variant 4</fullName>
    </submittedName>
</protein>
<comment type="caution">
    <text evidence="1">The sequence shown here is derived from an EMBL/GenBank/DDBJ whole genome shotgun (WGS) entry which is preliminary data.</text>
</comment>
<proteinExistence type="predicted"/>
<dbReference type="EMBL" id="JAMSHJ010000003">
    <property type="protein sequence ID" value="KAI5425696.1"/>
    <property type="molecule type" value="Genomic_DNA"/>
</dbReference>
<sequence length="127" mass="14473">RAAELSQQNKETDNRIVSAAVERSKGFDTTITGKYSIWRKEYENPNSDSTVKLMRDQIIMAKAYSNIAKSKNKTALYEALVKHSRDSKLAIGDANSDAELQTGYFVIDFVLFLRLISFFQFTYDKVS</sequence>